<dbReference type="Pfam" id="PF08447">
    <property type="entry name" value="PAS_3"/>
    <property type="match status" value="1"/>
</dbReference>
<dbReference type="STRING" id="582744.Msip34_2701"/>
<dbReference type="InterPro" id="IPR000160">
    <property type="entry name" value="GGDEF_dom"/>
</dbReference>
<dbReference type="OrthoDB" id="8588402at2"/>
<sequence>MTLPTNEIEAQAPLEQGIDSLLTALCLQLEMMAAVLVTGQGHVVVHAPANVSAHLREQASLFCQLAQQLPDHTLVEDTQLNPVFAPVFAAQASPSIRFFAACHLRDANQACLGWLFLLHPEPRQLALHQQTSLRAMADTAARWLAMALQNQALAASNARWKFALDGAGHGVWDWDLGSNRVTFSTQWKTMLGYDEQDIGDDCQDWLSRVHPADLAHFKTLIDAVKSGEAQSLICEYRLLTKTNEWCWILSKGMIMAGKDHEGPRRMIGTNTDITARKQSERLIWQQANFDALTGLPNKHLLNQLLSERIHGDHGANNMVALMIVDLDNFKDVNDALGHIYGDMLLMEAASRIQAAVLPADIVAREGGDEFIIVTTAASLAELENTATNVLRVLGQSYELLSEVVFCAASIGIALYPQHTLSPNVLMKYADQALYLAKSTARGQYAFYSHELEEEALKRSKLTTELRFAVEEQAFEVFYQPIFRLDTRETVKAEALVRWKHPERGYVSPAEFIPLAESTGLINAIGDWVFKEAAMFAKALRGSYAPDFQISVNKSPMQFLTVGKLDWAAFLTNLDLPGKAISVEITEGLLLQQSQEVNARIKKIRDTGMSISLDDFGTGYSSLSYLSSYEIDYLKIDRSFIINLTTSSKNQALCKAIITMAHELGYQVIAEGIETEQQLQLLSALGCDLGQGYFISRPLPQQDFVAWLASSLSTTQLAEAAAG</sequence>
<dbReference type="InterPro" id="IPR029787">
    <property type="entry name" value="Nucleotide_cyclase"/>
</dbReference>
<gene>
    <name evidence="3" type="ordered locus">Msip34_2701</name>
</gene>
<dbReference type="Pfam" id="PF00563">
    <property type="entry name" value="EAL"/>
    <property type="match status" value="1"/>
</dbReference>
<dbReference type="InterPro" id="IPR043128">
    <property type="entry name" value="Rev_trsase/Diguanyl_cyclase"/>
</dbReference>
<dbReference type="InterPro" id="IPR052155">
    <property type="entry name" value="Biofilm_reg_signaling"/>
</dbReference>
<protein>
    <submittedName>
        <fullName evidence="3">Diguanylate cyclase/phosphodiesterase with PAS/PAC sensor(S)</fullName>
    </submittedName>
</protein>
<dbReference type="SUPFAM" id="SSF55781">
    <property type="entry name" value="GAF domain-like"/>
    <property type="match status" value="1"/>
</dbReference>
<dbReference type="Proteomes" id="UP000002743">
    <property type="component" value="Chromosome"/>
</dbReference>
<feature type="domain" description="GGDEF" evidence="2">
    <location>
        <begin position="317"/>
        <end position="449"/>
    </location>
</feature>
<evidence type="ECO:0000313" key="3">
    <source>
        <dbReference type="EMBL" id="ACT51938.1"/>
    </source>
</evidence>
<dbReference type="EMBL" id="CP001674">
    <property type="protein sequence ID" value="ACT51938.1"/>
    <property type="molecule type" value="Genomic_DNA"/>
</dbReference>
<dbReference type="PROSITE" id="PS50887">
    <property type="entry name" value="GGDEF"/>
    <property type="match status" value="1"/>
</dbReference>
<dbReference type="RefSeq" id="WP_015831157.1">
    <property type="nucleotide sequence ID" value="NC_012969.1"/>
</dbReference>
<dbReference type="Gene3D" id="3.30.450.20">
    <property type="entry name" value="PAS domain"/>
    <property type="match status" value="1"/>
</dbReference>
<feature type="domain" description="EAL" evidence="1">
    <location>
        <begin position="458"/>
        <end position="711"/>
    </location>
</feature>
<accession>C6XBG8</accession>
<dbReference type="InterPro" id="IPR035919">
    <property type="entry name" value="EAL_sf"/>
</dbReference>
<dbReference type="SUPFAM" id="SSF141868">
    <property type="entry name" value="EAL domain-like"/>
    <property type="match status" value="1"/>
</dbReference>
<dbReference type="SUPFAM" id="SSF55073">
    <property type="entry name" value="Nucleotide cyclase"/>
    <property type="match status" value="1"/>
</dbReference>
<proteinExistence type="predicted"/>
<dbReference type="PANTHER" id="PTHR44757:SF2">
    <property type="entry name" value="BIOFILM ARCHITECTURE MAINTENANCE PROTEIN MBAA"/>
    <property type="match status" value="1"/>
</dbReference>
<dbReference type="HOGENOM" id="CLU_000445_70_20_4"/>
<reference evidence="3 4" key="2">
    <citation type="journal article" date="2011" name="J. Bacteriol.">
        <title>Genomes of three methylotrophs from a single niche uncover genetic and metabolic divergence of Methylophilaceae.</title>
        <authorList>
            <person name="Lapidus A."/>
            <person name="Clum A."/>
            <person name="Labutti K."/>
            <person name="Kaluzhnaya M.G."/>
            <person name="Lim S."/>
            <person name="Beck D.A."/>
            <person name="Glavina Del Rio T."/>
            <person name="Nolan M."/>
            <person name="Mavromatis K."/>
            <person name="Huntemann M."/>
            <person name="Lucas S."/>
            <person name="Lidstrom M.E."/>
            <person name="Ivanova N."/>
            <person name="Chistoserdova L."/>
        </authorList>
    </citation>
    <scope>NUCLEOTIDE SEQUENCE [LARGE SCALE GENOMIC DNA]</scope>
    <source>
        <strain evidence="3 4">SIP3-4</strain>
    </source>
</reference>
<dbReference type="InterPro" id="IPR035965">
    <property type="entry name" value="PAS-like_dom_sf"/>
</dbReference>
<dbReference type="InterPro" id="IPR001633">
    <property type="entry name" value="EAL_dom"/>
</dbReference>
<organism evidence="3 4">
    <name type="scientific">Methylovorus glucosotrophus (strain SIP3-4)</name>
    <dbReference type="NCBI Taxonomy" id="582744"/>
    <lineage>
        <taxon>Bacteria</taxon>
        <taxon>Pseudomonadati</taxon>
        <taxon>Pseudomonadota</taxon>
        <taxon>Betaproteobacteria</taxon>
        <taxon>Nitrosomonadales</taxon>
        <taxon>Methylophilaceae</taxon>
        <taxon>Methylovorus</taxon>
    </lineage>
</organism>
<dbReference type="CDD" id="cd01948">
    <property type="entry name" value="EAL"/>
    <property type="match status" value="1"/>
</dbReference>
<dbReference type="eggNOG" id="COG5001">
    <property type="taxonomic scope" value="Bacteria"/>
</dbReference>
<dbReference type="CDD" id="cd01949">
    <property type="entry name" value="GGDEF"/>
    <property type="match status" value="1"/>
</dbReference>
<dbReference type="PROSITE" id="PS50883">
    <property type="entry name" value="EAL"/>
    <property type="match status" value="1"/>
</dbReference>
<evidence type="ECO:0000259" key="2">
    <source>
        <dbReference type="PROSITE" id="PS50887"/>
    </source>
</evidence>
<dbReference type="InterPro" id="IPR013655">
    <property type="entry name" value="PAS_fold_3"/>
</dbReference>
<dbReference type="InterPro" id="IPR001610">
    <property type="entry name" value="PAC"/>
</dbReference>
<evidence type="ECO:0000259" key="1">
    <source>
        <dbReference type="PROSITE" id="PS50883"/>
    </source>
</evidence>
<dbReference type="NCBIfam" id="TIGR00254">
    <property type="entry name" value="GGDEF"/>
    <property type="match status" value="1"/>
</dbReference>
<dbReference type="InterPro" id="IPR000014">
    <property type="entry name" value="PAS"/>
</dbReference>
<reference evidence="4" key="1">
    <citation type="submission" date="2009-07" db="EMBL/GenBank/DDBJ databases">
        <title>Complete sequence of chromosome of Methylovorus sp. SIP3-4.</title>
        <authorList>
            <person name="Lucas S."/>
            <person name="Copeland A."/>
            <person name="Lapidus A."/>
            <person name="Glavina del Rio T."/>
            <person name="Tice H."/>
            <person name="Bruce D."/>
            <person name="Goodwin L."/>
            <person name="Pitluck S."/>
            <person name="Clum A."/>
            <person name="Larimer F."/>
            <person name="Land M."/>
            <person name="Hauser L."/>
            <person name="Kyrpides N."/>
            <person name="Mikhailova N."/>
            <person name="Kayluzhnaya M."/>
            <person name="Chistoserdova L."/>
        </authorList>
    </citation>
    <scope>NUCLEOTIDE SEQUENCE [LARGE SCALE GENOMIC DNA]</scope>
    <source>
        <strain evidence="4">SIP3-4</strain>
    </source>
</reference>
<dbReference type="PANTHER" id="PTHR44757">
    <property type="entry name" value="DIGUANYLATE CYCLASE DGCP"/>
    <property type="match status" value="1"/>
</dbReference>
<dbReference type="Gene3D" id="3.20.20.450">
    <property type="entry name" value="EAL domain"/>
    <property type="match status" value="1"/>
</dbReference>
<dbReference type="Gene3D" id="3.30.70.270">
    <property type="match status" value="1"/>
</dbReference>
<dbReference type="SMART" id="SM00052">
    <property type="entry name" value="EAL"/>
    <property type="match status" value="1"/>
</dbReference>
<dbReference type="Pfam" id="PF00990">
    <property type="entry name" value="GGDEF"/>
    <property type="match status" value="1"/>
</dbReference>
<dbReference type="SUPFAM" id="SSF55785">
    <property type="entry name" value="PYP-like sensor domain (PAS domain)"/>
    <property type="match status" value="1"/>
</dbReference>
<evidence type="ECO:0000313" key="4">
    <source>
        <dbReference type="Proteomes" id="UP000002743"/>
    </source>
</evidence>
<dbReference type="SMART" id="SM00267">
    <property type="entry name" value="GGDEF"/>
    <property type="match status" value="1"/>
</dbReference>
<dbReference type="eggNOG" id="COG2202">
    <property type="taxonomic scope" value="Bacteria"/>
</dbReference>
<dbReference type="KEGG" id="mei:Msip34_2701"/>
<keyword evidence="4" id="KW-1185">Reference proteome</keyword>
<dbReference type="AlphaFoldDB" id="C6XBG8"/>
<dbReference type="CDD" id="cd00130">
    <property type="entry name" value="PAS"/>
    <property type="match status" value="1"/>
</dbReference>
<name>C6XBG8_METGS</name>
<dbReference type="SMART" id="SM00086">
    <property type="entry name" value="PAC"/>
    <property type="match status" value="1"/>
</dbReference>